<evidence type="ECO:0000313" key="4">
    <source>
        <dbReference type="EMBL" id="VAX00820.1"/>
    </source>
</evidence>
<sequence length="347" mass="39196">MEYRKLGYTDIEVSVICLGTMTWGEQNTQDEAFAQMDYALDQGINFFDTAELYAIPPKADTYGQTEIIIGNWLATRGKRKDIVLASKVAGPGEEWLPHIRNGKSRLDRKNIEAALNDSLKRLQTDYLDVYQLHWPDRKTNFFGHLGYTHDAEDTAVPIEETLEVLNDIVNTGKVRHIGLSNETPWGVMEFLKISENRKWPRLVSVQNPYSLLNRSFEVGLAEIAIREQAGLLAYSPLGFGVLSGKYLNNQRPSGARISQWPDYDRYMTESALAATELYVKLAIQHELDPAQMALAYINSRPFLTSNIIGATTMEQLKTNIASVELKLDDDVLDSIEQIHVQYPNPAP</sequence>
<accession>A0A3B1ARI3</accession>
<proteinExistence type="predicted"/>
<dbReference type="SUPFAM" id="SSF51430">
    <property type="entry name" value="NAD(P)-linked oxidoreductase"/>
    <property type="match status" value="1"/>
</dbReference>
<reference evidence="4" key="1">
    <citation type="submission" date="2018-06" db="EMBL/GenBank/DDBJ databases">
        <authorList>
            <person name="Zhirakovskaya E."/>
        </authorList>
    </citation>
    <scope>NUCLEOTIDE SEQUENCE</scope>
</reference>
<dbReference type="CDD" id="cd19094">
    <property type="entry name" value="AKR_Tas-like"/>
    <property type="match status" value="1"/>
</dbReference>
<dbReference type="InterPro" id="IPR023210">
    <property type="entry name" value="NADP_OxRdtase_dom"/>
</dbReference>
<dbReference type="Gene3D" id="3.20.20.100">
    <property type="entry name" value="NADP-dependent oxidoreductase domain"/>
    <property type="match status" value="1"/>
</dbReference>
<keyword evidence="1" id="KW-0521">NADP</keyword>
<name>A0A3B1ARI3_9ZZZZ</name>
<evidence type="ECO:0000256" key="1">
    <source>
        <dbReference type="ARBA" id="ARBA00022857"/>
    </source>
</evidence>
<organism evidence="4">
    <name type="scientific">hydrothermal vent metagenome</name>
    <dbReference type="NCBI Taxonomy" id="652676"/>
    <lineage>
        <taxon>unclassified sequences</taxon>
        <taxon>metagenomes</taxon>
        <taxon>ecological metagenomes</taxon>
    </lineage>
</organism>
<evidence type="ECO:0000256" key="2">
    <source>
        <dbReference type="ARBA" id="ARBA00023002"/>
    </source>
</evidence>
<keyword evidence="2" id="KW-0560">Oxidoreductase</keyword>
<dbReference type="EMBL" id="UOFR01000079">
    <property type="protein sequence ID" value="VAX00820.1"/>
    <property type="molecule type" value="Genomic_DNA"/>
</dbReference>
<gene>
    <name evidence="4" type="ORF">MNBD_GAMMA21-2290</name>
</gene>
<dbReference type="FunFam" id="3.20.20.100:FF:000005">
    <property type="entry name" value="NADP(H)-dependent aldo-keto reductase"/>
    <property type="match status" value="1"/>
</dbReference>
<feature type="domain" description="NADP-dependent oxidoreductase" evidence="3">
    <location>
        <begin position="16"/>
        <end position="338"/>
    </location>
</feature>
<evidence type="ECO:0000259" key="3">
    <source>
        <dbReference type="Pfam" id="PF00248"/>
    </source>
</evidence>
<dbReference type="InterPro" id="IPR050523">
    <property type="entry name" value="AKR_Detox_Biosynth"/>
</dbReference>
<dbReference type="GO" id="GO:0016491">
    <property type="term" value="F:oxidoreductase activity"/>
    <property type="evidence" value="ECO:0007669"/>
    <property type="project" value="UniProtKB-KW"/>
</dbReference>
<dbReference type="NCBIfam" id="NF007912">
    <property type="entry name" value="PRK10625.1"/>
    <property type="match status" value="1"/>
</dbReference>
<dbReference type="Pfam" id="PF00248">
    <property type="entry name" value="Aldo_ket_red"/>
    <property type="match status" value="1"/>
</dbReference>
<protein>
    <submittedName>
        <fullName evidence="4">Tas protein, an NADP(H)-dependent aldo-keto reductase</fullName>
    </submittedName>
</protein>
<dbReference type="InterPro" id="IPR036812">
    <property type="entry name" value="NAD(P)_OxRdtase_dom_sf"/>
</dbReference>
<dbReference type="PANTHER" id="PTHR43364">
    <property type="entry name" value="NADH-SPECIFIC METHYLGLYOXAL REDUCTASE-RELATED"/>
    <property type="match status" value="1"/>
</dbReference>
<dbReference type="PANTHER" id="PTHR43364:SF4">
    <property type="entry name" value="NAD(P)-LINKED OXIDOREDUCTASE SUPERFAMILY PROTEIN"/>
    <property type="match status" value="1"/>
</dbReference>
<dbReference type="AlphaFoldDB" id="A0A3B1ARI3"/>